<protein>
    <recommendedName>
        <fullName evidence="3">Haloacid dehalogenase</fullName>
    </recommendedName>
</protein>
<dbReference type="GO" id="GO:0008967">
    <property type="term" value="F:phosphoglycolate phosphatase activity"/>
    <property type="evidence" value="ECO:0007669"/>
    <property type="project" value="TreeGrafter"/>
</dbReference>
<dbReference type="SUPFAM" id="SSF56112">
    <property type="entry name" value="Protein kinase-like (PK-like)"/>
    <property type="match status" value="1"/>
</dbReference>
<dbReference type="Proteomes" id="UP000322530">
    <property type="component" value="Unassembled WGS sequence"/>
</dbReference>
<gene>
    <name evidence="1" type="ORF">KDI_30570</name>
</gene>
<dbReference type="Pfam" id="PF00702">
    <property type="entry name" value="Hydrolase"/>
    <property type="match status" value="1"/>
</dbReference>
<reference evidence="1 2" key="1">
    <citation type="submission" date="2019-01" db="EMBL/GenBank/DDBJ databases">
        <title>Draft genome sequence of Dictyobacter sp. Uno17.</title>
        <authorList>
            <person name="Wang C.M."/>
            <person name="Zheng Y."/>
            <person name="Sakai Y."/>
            <person name="Abe K."/>
            <person name="Yokota A."/>
            <person name="Yabe S."/>
        </authorList>
    </citation>
    <scope>NUCLEOTIDE SEQUENCE [LARGE SCALE GENOMIC DNA]</scope>
    <source>
        <strain evidence="1 2">Uno17</strain>
    </source>
</reference>
<name>A0A5A5TEI8_9CHLR</name>
<evidence type="ECO:0000313" key="1">
    <source>
        <dbReference type="EMBL" id="GCF09493.1"/>
    </source>
</evidence>
<accession>A0A5A5TEI8</accession>
<sequence length="785" mass="89005">MSNVVVFDLDGVITSEMTYWIAAGLVLHELLYSPRYWNVNGATSYVSPADAEECIRWSHDVLPESVMLSFKARSLNSNWDTCFAAVCLCLLYLLEQVESVPERTALFPIQPWDADWLAAFRTALAHAGLGSDISARAYQRLNEPAFQNYVGLELFENLTIHANEIFGQPVEGVFARYSLFWSSCQELFQEIYLGDELYTQVYHHSPTQARPYACIAMEQPVLPVETLHETLRTLKEQGYTLGIATGRPRSEAVVPLRNYGLWKYFDPAYVMTHTEVALAEEQLALRDDNTSLVKPHPYQFLKAADPDYQIGESAPPRGSFIVVGDTTSDVRGGQAAGAIVIAVLTGALTVDARQQLELSQPDFLIPDVSRVPELLTRLDDLITIQRMQFIELNKAEMLLRRWFTHHLKVPVDEITLTPKAVSLNSFNGIYRVGGEEYFFKTHVEEQGILEEYYHAELLHHAGYNIVLPLRTVHEKGQQMVIYPVIHAPVMFDLMRAVETGDTSQANVEMLRSAEQLECERLLAIYRETLQKSTVEEHEQAPIHQLFWHRLTGGRLQSFYEDKWFPLPGQNTYEQGGQALSFADLLQYQWTINGEDVGGNASEYGQTLGQLIERAREVLQPAQAALTVVGHGDAHFGNVFLEHSTTYQYFDPAFAGRHSPLLDVVKPFFHNVFATWMYFPQEVEQDLQISVHIEDSRIVIEHNYQVTPVRQAILATKRTHLIMPLLELLREHQALPDNWEEIVRLALMCCPLLTVNLLDTTKRSAAICWLGLSQVMQMGNFSIIGG</sequence>
<proteinExistence type="predicted"/>
<dbReference type="SFLD" id="SFLDG01129">
    <property type="entry name" value="C1.5:_HAD__Beta-PGM__Phosphata"/>
    <property type="match status" value="1"/>
</dbReference>
<dbReference type="PANTHER" id="PTHR43434:SF1">
    <property type="entry name" value="PHOSPHOGLYCOLATE PHOSPHATASE"/>
    <property type="match status" value="1"/>
</dbReference>
<dbReference type="OrthoDB" id="2474611at2"/>
<evidence type="ECO:0008006" key="3">
    <source>
        <dbReference type="Google" id="ProtNLM"/>
    </source>
</evidence>
<dbReference type="SUPFAM" id="SSF56784">
    <property type="entry name" value="HAD-like"/>
    <property type="match status" value="1"/>
</dbReference>
<dbReference type="InterPro" id="IPR011009">
    <property type="entry name" value="Kinase-like_dom_sf"/>
</dbReference>
<dbReference type="InterPro" id="IPR023214">
    <property type="entry name" value="HAD_sf"/>
</dbReference>
<comment type="caution">
    <text evidence="1">The sequence shown here is derived from an EMBL/GenBank/DDBJ whole genome shotgun (WGS) entry which is preliminary data.</text>
</comment>
<dbReference type="Gene3D" id="3.40.50.1000">
    <property type="entry name" value="HAD superfamily/HAD-like"/>
    <property type="match status" value="1"/>
</dbReference>
<dbReference type="InterPro" id="IPR036412">
    <property type="entry name" value="HAD-like_sf"/>
</dbReference>
<dbReference type="RefSeq" id="WP_149402433.1">
    <property type="nucleotide sequence ID" value="NZ_BIXY01000044.1"/>
</dbReference>
<dbReference type="EMBL" id="BIXY01000044">
    <property type="protein sequence ID" value="GCF09493.1"/>
    <property type="molecule type" value="Genomic_DNA"/>
</dbReference>
<organism evidence="1 2">
    <name type="scientific">Dictyobacter arantiisoli</name>
    <dbReference type="NCBI Taxonomy" id="2014874"/>
    <lineage>
        <taxon>Bacteria</taxon>
        <taxon>Bacillati</taxon>
        <taxon>Chloroflexota</taxon>
        <taxon>Ktedonobacteria</taxon>
        <taxon>Ktedonobacterales</taxon>
        <taxon>Dictyobacteraceae</taxon>
        <taxon>Dictyobacter</taxon>
    </lineage>
</organism>
<dbReference type="AlphaFoldDB" id="A0A5A5TEI8"/>
<keyword evidence="2" id="KW-1185">Reference proteome</keyword>
<dbReference type="GO" id="GO:0006281">
    <property type="term" value="P:DNA repair"/>
    <property type="evidence" value="ECO:0007669"/>
    <property type="project" value="TreeGrafter"/>
</dbReference>
<dbReference type="SFLD" id="SFLDS00003">
    <property type="entry name" value="Haloacid_Dehalogenase"/>
    <property type="match status" value="1"/>
</dbReference>
<dbReference type="PANTHER" id="PTHR43434">
    <property type="entry name" value="PHOSPHOGLYCOLATE PHOSPHATASE"/>
    <property type="match status" value="1"/>
</dbReference>
<dbReference type="InterPro" id="IPR050155">
    <property type="entry name" value="HAD-like_hydrolase_sf"/>
</dbReference>
<evidence type="ECO:0000313" key="2">
    <source>
        <dbReference type="Proteomes" id="UP000322530"/>
    </source>
</evidence>